<feature type="domain" description="HTH lacI-type" evidence="5">
    <location>
        <begin position="17"/>
        <end position="71"/>
    </location>
</feature>
<keyword evidence="4" id="KW-0804">Transcription</keyword>
<reference evidence="6 7" key="1">
    <citation type="submission" date="2018-12" db="EMBL/GenBank/DDBJ databases">
        <authorList>
            <consortium name="Pathogen Informatics"/>
        </authorList>
    </citation>
    <scope>NUCLEOTIDE SEQUENCE [LARGE SCALE GENOMIC DNA]</scope>
    <source>
        <strain evidence="6 7">NCTC13193</strain>
    </source>
</reference>
<dbReference type="SMART" id="SM00354">
    <property type="entry name" value="HTH_LACI"/>
    <property type="match status" value="1"/>
</dbReference>
<evidence type="ECO:0000313" key="6">
    <source>
        <dbReference type="EMBL" id="VEI65905.1"/>
    </source>
</evidence>
<gene>
    <name evidence="6" type="primary">ccpA_1</name>
    <name evidence="6" type="ORF">NCTC13193_01454</name>
</gene>
<dbReference type="InterPro" id="IPR000843">
    <property type="entry name" value="HTH_LacI"/>
</dbReference>
<dbReference type="PANTHER" id="PTHR30146:SF148">
    <property type="entry name" value="HTH-TYPE TRANSCRIPTIONAL REPRESSOR PURR-RELATED"/>
    <property type="match status" value="1"/>
</dbReference>
<organism evidence="6 7">
    <name type="scientific">Serratia fonticola</name>
    <dbReference type="NCBI Taxonomy" id="47917"/>
    <lineage>
        <taxon>Bacteria</taxon>
        <taxon>Pseudomonadati</taxon>
        <taxon>Pseudomonadota</taxon>
        <taxon>Gammaproteobacteria</taxon>
        <taxon>Enterobacterales</taxon>
        <taxon>Yersiniaceae</taxon>
        <taxon>Serratia</taxon>
    </lineage>
</organism>
<dbReference type="InterPro" id="IPR010982">
    <property type="entry name" value="Lambda_DNA-bd_dom_sf"/>
</dbReference>
<dbReference type="InterPro" id="IPR028082">
    <property type="entry name" value="Peripla_BP_I"/>
</dbReference>
<dbReference type="Gene3D" id="3.40.50.2300">
    <property type="match status" value="2"/>
</dbReference>
<dbReference type="Gene3D" id="3.40.190.10">
    <property type="entry name" value="Periplasmic binding protein-like II"/>
    <property type="match status" value="2"/>
</dbReference>
<name>A0A3S4XZS0_SERFO</name>
<dbReference type="SUPFAM" id="SSF53822">
    <property type="entry name" value="Periplasmic binding protein-like I"/>
    <property type="match status" value="1"/>
</dbReference>
<evidence type="ECO:0000313" key="7">
    <source>
        <dbReference type="Proteomes" id="UP000270487"/>
    </source>
</evidence>
<dbReference type="Proteomes" id="UP000270487">
    <property type="component" value="Chromosome"/>
</dbReference>
<dbReference type="PANTHER" id="PTHR30146">
    <property type="entry name" value="LACI-RELATED TRANSCRIPTIONAL REPRESSOR"/>
    <property type="match status" value="1"/>
</dbReference>
<accession>A0A3S4XZS0</accession>
<dbReference type="PROSITE" id="PS50932">
    <property type="entry name" value="HTH_LACI_2"/>
    <property type="match status" value="1"/>
</dbReference>
<dbReference type="Pfam" id="PF00356">
    <property type="entry name" value="LacI"/>
    <property type="match status" value="1"/>
</dbReference>
<keyword evidence="3" id="KW-0238">DNA-binding</keyword>
<dbReference type="AlphaFoldDB" id="A0A3S4XZS0"/>
<dbReference type="GO" id="GO:0030313">
    <property type="term" value="C:cell envelope"/>
    <property type="evidence" value="ECO:0007669"/>
    <property type="project" value="UniProtKB-ARBA"/>
</dbReference>
<evidence type="ECO:0000256" key="2">
    <source>
        <dbReference type="ARBA" id="ARBA00023015"/>
    </source>
</evidence>
<dbReference type="GO" id="GO:0003700">
    <property type="term" value="F:DNA-binding transcription factor activity"/>
    <property type="evidence" value="ECO:0007669"/>
    <property type="project" value="TreeGrafter"/>
</dbReference>
<dbReference type="InterPro" id="IPR006059">
    <property type="entry name" value="SBP"/>
</dbReference>
<dbReference type="Pfam" id="PF01547">
    <property type="entry name" value="SBP_bac_1"/>
    <property type="match status" value="1"/>
</dbReference>
<dbReference type="Gene3D" id="1.10.260.40">
    <property type="entry name" value="lambda repressor-like DNA-binding domains"/>
    <property type="match status" value="1"/>
</dbReference>
<proteinExistence type="predicted"/>
<keyword evidence="1" id="KW-0678">Repressor</keyword>
<evidence type="ECO:0000256" key="4">
    <source>
        <dbReference type="ARBA" id="ARBA00023163"/>
    </source>
</evidence>
<dbReference type="EMBL" id="LR134492">
    <property type="protein sequence ID" value="VEI65905.1"/>
    <property type="molecule type" value="Genomic_DNA"/>
</dbReference>
<protein>
    <submittedName>
        <fullName evidence="6">Probable catabolite control protein A</fullName>
    </submittedName>
</protein>
<evidence type="ECO:0000256" key="1">
    <source>
        <dbReference type="ARBA" id="ARBA00022491"/>
    </source>
</evidence>
<sequence length="740" mass="81815">MPVLASKQAAQSGGKMATIKDIAKLAGVSHGTASNVLNGRGNVSVEKIEAVKQAAQQMGYQINAQAQSLRASKNSGVALILPDINSEQYHQLYSGLQQSLRSSFPGDLDLYVTNDLPSAERDILQTLAAKSYQTIVTVSCLADSESYYQTLRLPAEQILFVYRHPAQAKATFNLNFCQAGQAIASEIAREQPTHVGVLCEPLAYTNGQCFVEALKATLAQLSPSTQLTVIPSPASECHTAAFAFFAGQPPQVLIAQDSEKARCLTQAAYLGSAVPCPPIWQLSDNEPAVVANQYHYQMDYARLGLEIARYICGLVTLADEQILDSRGFALDVQPMPAVSEQGETLNMLILPSPSTDALKKLLPHFYRQTGIKVNLAVYPYDEVFEILSNLHLHPYYDLLRIDMACLPWFAAKALTPLAEIAPDLPELLENFSAEVGHHFSQIDGKAYALPFDASTQLLFYRRDLFEDPTVKRMFYEKSGKELKIPTSFSEFDDITAFFTATHQPGNPQRPIGSSTTLGSSGLIATEYLLRYYALGGRLVHQDKPVQLEAEFAIEALRQYQQQLTVTTNLNSEWWNAAVAQFEQGQLAMLIMYMNLFNDVAHSPLSPAIGYAPVPGNLPQMGGGSLGMSRFSDKKAQVEQFFRWLYSAEITEHLVLLGGNSAHRSIYQNQRILHLYPWFNLLRDDPSTGIRESRGLQGELFNLRHAEIIIGQGVTNVVNKIMDPQQAIDYINQRLLSEAHA</sequence>
<keyword evidence="2" id="KW-0805">Transcription regulation</keyword>
<dbReference type="PROSITE" id="PS00356">
    <property type="entry name" value="HTH_LACI_1"/>
    <property type="match status" value="1"/>
</dbReference>
<evidence type="ECO:0000259" key="5">
    <source>
        <dbReference type="PROSITE" id="PS50932"/>
    </source>
</evidence>
<dbReference type="SUPFAM" id="SSF47413">
    <property type="entry name" value="lambda repressor-like DNA-binding domains"/>
    <property type="match status" value="1"/>
</dbReference>
<evidence type="ECO:0000256" key="3">
    <source>
        <dbReference type="ARBA" id="ARBA00023125"/>
    </source>
</evidence>
<dbReference type="CDD" id="cd01392">
    <property type="entry name" value="HTH_LacI"/>
    <property type="match status" value="1"/>
</dbReference>
<dbReference type="GO" id="GO:0000976">
    <property type="term" value="F:transcription cis-regulatory region binding"/>
    <property type="evidence" value="ECO:0007669"/>
    <property type="project" value="TreeGrafter"/>
</dbReference>
<dbReference type="SUPFAM" id="SSF53850">
    <property type="entry name" value="Periplasmic binding protein-like II"/>
    <property type="match status" value="1"/>
</dbReference>